<dbReference type="GO" id="GO:0006355">
    <property type="term" value="P:regulation of DNA-templated transcription"/>
    <property type="evidence" value="ECO:0007669"/>
    <property type="project" value="InterPro"/>
</dbReference>
<dbReference type="SMART" id="SM00421">
    <property type="entry name" value="HTH_LUXR"/>
    <property type="match status" value="1"/>
</dbReference>
<proteinExistence type="predicted"/>
<name>A0A2T5MH10_9GAMM</name>
<evidence type="ECO:0000256" key="2">
    <source>
        <dbReference type="ARBA" id="ARBA00023125"/>
    </source>
</evidence>
<organism evidence="5 6">
    <name type="scientific">Stenotrophobium rhamnosiphilum</name>
    <dbReference type="NCBI Taxonomy" id="2029166"/>
    <lineage>
        <taxon>Bacteria</taxon>
        <taxon>Pseudomonadati</taxon>
        <taxon>Pseudomonadota</taxon>
        <taxon>Gammaproteobacteria</taxon>
        <taxon>Nevskiales</taxon>
        <taxon>Nevskiaceae</taxon>
        <taxon>Stenotrophobium</taxon>
    </lineage>
</organism>
<evidence type="ECO:0000313" key="6">
    <source>
        <dbReference type="Proteomes" id="UP000244248"/>
    </source>
</evidence>
<dbReference type="CDD" id="cd06170">
    <property type="entry name" value="LuxR_C_like"/>
    <property type="match status" value="1"/>
</dbReference>
<dbReference type="GO" id="GO:0003677">
    <property type="term" value="F:DNA binding"/>
    <property type="evidence" value="ECO:0007669"/>
    <property type="project" value="UniProtKB-KW"/>
</dbReference>
<evidence type="ECO:0000313" key="5">
    <source>
        <dbReference type="EMBL" id="PTU31872.1"/>
    </source>
</evidence>
<dbReference type="Gene3D" id="1.10.10.10">
    <property type="entry name" value="Winged helix-like DNA-binding domain superfamily/Winged helix DNA-binding domain"/>
    <property type="match status" value="1"/>
</dbReference>
<dbReference type="AlphaFoldDB" id="A0A2T5MH10"/>
<dbReference type="Pfam" id="PF00196">
    <property type="entry name" value="GerE"/>
    <property type="match status" value="1"/>
</dbReference>
<dbReference type="PROSITE" id="PS50043">
    <property type="entry name" value="HTH_LUXR_2"/>
    <property type="match status" value="1"/>
</dbReference>
<evidence type="ECO:0000256" key="3">
    <source>
        <dbReference type="ARBA" id="ARBA00023163"/>
    </source>
</evidence>
<keyword evidence="1" id="KW-0805">Transcription regulation</keyword>
<dbReference type="InterPro" id="IPR016032">
    <property type="entry name" value="Sig_transdc_resp-reg_C-effctor"/>
</dbReference>
<dbReference type="InterPro" id="IPR036388">
    <property type="entry name" value="WH-like_DNA-bd_sf"/>
</dbReference>
<protein>
    <recommendedName>
        <fullName evidence="4">HTH luxR-type domain-containing protein</fullName>
    </recommendedName>
</protein>
<dbReference type="Proteomes" id="UP000244248">
    <property type="component" value="Unassembled WGS sequence"/>
</dbReference>
<dbReference type="PRINTS" id="PR00038">
    <property type="entry name" value="HTHLUXR"/>
</dbReference>
<dbReference type="PANTHER" id="PTHR44688">
    <property type="entry name" value="DNA-BINDING TRANSCRIPTIONAL ACTIVATOR DEVR_DOSR"/>
    <property type="match status" value="1"/>
</dbReference>
<reference evidence="5 6" key="1">
    <citation type="submission" date="2018-04" db="EMBL/GenBank/DDBJ databases">
        <title>Novel species isolated from glacier.</title>
        <authorList>
            <person name="Liu Q."/>
            <person name="Xin Y.-H."/>
        </authorList>
    </citation>
    <scope>NUCLEOTIDE SEQUENCE [LARGE SCALE GENOMIC DNA]</scope>
    <source>
        <strain evidence="5 6">GT1R17</strain>
    </source>
</reference>
<evidence type="ECO:0000256" key="1">
    <source>
        <dbReference type="ARBA" id="ARBA00023015"/>
    </source>
</evidence>
<accession>A0A2T5MH10</accession>
<dbReference type="SUPFAM" id="SSF46894">
    <property type="entry name" value="C-terminal effector domain of the bipartite response regulators"/>
    <property type="match status" value="1"/>
</dbReference>
<sequence length="124" mass="13568">MAGPIIFNLMLISREPFMQTSTQNHMSTTIQHSSFVVSAPEISPLAQALPLSTDVALFTASLTPRETEILELQGKGFSLKGAARGLGISPGTVKWHVKNIYWKLGASSREDALSKAREWQLIQS</sequence>
<keyword evidence="3" id="KW-0804">Transcription</keyword>
<feature type="domain" description="HTH luxR-type" evidence="4">
    <location>
        <begin position="55"/>
        <end position="120"/>
    </location>
</feature>
<comment type="caution">
    <text evidence="5">The sequence shown here is derived from an EMBL/GenBank/DDBJ whole genome shotgun (WGS) entry which is preliminary data.</text>
</comment>
<dbReference type="EMBL" id="QANS01000002">
    <property type="protein sequence ID" value="PTU31872.1"/>
    <property type="molecule type" value="Genomic_DNA"/>
</dbReference>
<keyword evidence="2" id="KW-0238">DNA-binding</keyword>
<keyword evidence="6" id="KW-1185">Reference proteome</keyword>
<evidence type="ECO:0000259" key="4">
    <source>
        <dbReference type="PROSITE" id="PS50043"/>
    </source>
</evidence>
<dbReference type="InterPro" id="IPR000792">
    <property type="entry name" value="Tscrpt_reg_LuxR_C"/>
</dbReference>
<gene>
    <name evidence="5" type="ORF">CJD38_04080</name>
</gene>
<dbReference type="PANTHER" id="PTHR44688:SF16">
    <property type="entry name" value="DNA-BINDING TRANSCRIPTIONAL ACTIVATOR DEVR_DOSR"/>
    <property type="match status" value="1"/>
</dbReference>